<keyword evidence="2" id="KW-0547">Nucleotide-binding</keyword>
<reference evidence="5 6" key="1">
    <citation type="submission" date="2018-06" db="EMBL/GenBank/DDBJ databases">
        <authorList>
            <consortium name="Pathogen Informatics"/>
            <person name="Doyle S."/>
        </authorList>
    </citation>
    <scope>NUCLEOTIDE SEQUENCE [LARGE SCALE GENOMIC DNA]</scope>
    <source>
        <strain evidence="5 6">NCTC12020</strain>
    </source>
</reference>
<name>A0A380NLT6_9FIRM</name>
<evidence type="ECO:0000256" key="2">
    <source>
        <dbReference type="ARBA" id="ARBA00022741"/>
    </source>
</evidence>
<dbReference type="EMBL" id="UHIO01000001">
    <property type="protein sequence ID" value="SUP42520.1"/>
    <property type="molecule type" value="Genomic_DNA"/>
</dbReference>
<dbReference type="SMART" id="SM00382">
    <property type="entry name" value="AAA"/>
    <property type="match status" value="1"/>
</dbReference>
<keyword evidence="6" id="KW-1185">Reference proteome</keyword>
<keyword evidence="1" id="KW-0813">Transport</keyword>
<evidence type="ECO:0000313" key="6">
    <source>
        <dbReference type="Proteomes" id="UP000255367"/>
    </source>
</evidence>
<dbReference type="GO" id="GO:0016887">
    <property type="term" value="F:ATP hydrolysis activity"/>
    <property type="evidence" value="ECO:0007669"/>
    <property type="project" value="InterPro"/>
</dbReference>
<dbReference type="InterPro" id="IPR027417">
    <property type="entry name" value="P-loop_NTPase"/>
</dbReference>
<dbReference type="AlphaFoldDB" id="A0A380NLT6"/>
<dbReference type="SUPFAM" id="SSF52540">
    <property type="entry name" value="P-loop containing nucleoside triphosphate hydrolases"/>
    <property type="match status" value="1"/>
</dbReference>
<feature type="domain" description="ABC transporter" evidence="4">
    <location>
        <begin position="2"/>
        <end position="237"/>
    </location>
</feature>
<organism evidence="5 6">
    <name type="scientific">Veillonella criceti</name>
    <dbReference type="NCBI Taxonomy" id="103891"/>
    <lineage>
        <taxon>Bacteria</taxon>
        <taxon>Bacillati</taxon>
        <taxon>Bacillota</taxon>
        <taxon>Negativicutes</taxon>
        <taxon>Veillonellales</taxon>
        <taxon>Veillonellaceae</taxon>
        <taxon>Veillonella</taxon>
    </lineage>
</organism>
<dbReference type="InterPro" id="IPR003593">
    <property type="entry name" value="AAA+_ATPase"/>
</dbReference>
<gene>
    <name evidence="5" type="ORF">NCTC12020_00882</name>
</gene>
<dbReference type="CDD" id="cd03261">
    <property type="entry name" value="ABC_Org_Solvent_Resistant"/>
    <property type="match status" value="1"/>
</dbReference>
<dbReference type="InterPro" id="IPR003439">
    <property type="entry name" value="ABC_transporter-like_ATP-bd"/>
</dbReference>
<keyword evidence="3 5" id="KW-0067">ATP-binding</keyword>
<dbReference type="PROSITE" id="PS50893">
    <property type="entry name" value="ABC_TRANSPORTER_2"/>
    <property type="match status" value="1"/>
</dbReference>
<proteinExistence type="predicted"/>
<dbReference type="GO" id="GO:0005524">
    <property type="term" value="F:ATP binding"/>
    <property type="evidence" value="ECO:0007669"/>
    <property type="project" value="UniProtKB-KW"/>
</dbReference>
<dbReference type="PANTHER" id="PTHR43023">
    <property type="entry name" value="PROTEIN TRIGALACTOSYLDIACYLGLYCEROL 3, CHLOROPLASTIC"/>
    <property type="match status" value="1"/>
</dbReference>
<evidence type="ECO:0000256" key="1">
    <source>
        <dbReference type="ARBA" id="ARBA00022448"/>
    </source>
</evidence>
<accession>A0A380NLT6</accession>
<dbReference type="Pfam" id="PF00005">
    <property type="entry name" value="ABC_tran"/>
    <property type="match status" value="1"/>
</dbReference>
<dbReference type="InterPro" id="IPR017871">
    <property type="entry name" value="ABC_transporter-like_CS"/>
</dbReference>
<dbReference type="OrthoDB" id="9802264at2"/>
<evidence type="ECO:0000259" key="4">
    <source>
        <dbReference type="PROSITE" id="PS50893"/>
    </source>
</evidence>
<sequence length="252" mass="27651">MIELQDVVVAYEDRVILDHVNLKIEDGETLVVLGGSGAGKSTILRLVIGLQRPNSGRILVDGVDVVSLSDDEFNKVREKMGMVFQYSALFDSMTVAENVAFGLRQHTELKNADIKEIVQEKLDLVGLPDTADYMPNELSGGMKKRISLARAIAQNPSIILYDEPTSGLDPITSGTISKLIRSMQHHFNCTSIVVTHDMQSAFYVADRIALLDNGKFIEVSSPTVFKKSKNPLVQQFIHGGDMLEDTADGGNE</sequence>
<evidence type="ECO:0000256" key="3">
    <source>
        <dbReference type="ARBA" id="ARBA00022840"/>
    </source>
</evidence>
<dbReference type="Gene3D" id="3.40.50.300">
    <property type="entry name" value="P-loop containing nucleotide triphosphate hydrolases"/>
    <property type="match status" value="1"/>
</dbReference>
<dbReference type="Proteomes" id="UP000255367">
    <property type="component" value="Unassembled WGS sequence"/>
</dbReference>
<dbReference type="PROSITE" id="PS00211">
    <property type="entry name" value="ABC_TRANSPORTER_1"/>
    <property type="match status" value="1"/>
</dbReference>
<evidence type="ECO:0000313" key="5">
    <source>
        <dbReference type="EMBL" id="SUP42520.1"/>
    </source>
</evidence>
<dbReference type="PANTHER" id="PTHR43023:SF6">
    <property type="entry name" value="INTERMEMBRANE PHOSPHOLIPID TRANSPORT SYSTEM ATP-BINDING PROTEIN MLAF"/>
    <property type="match status" value="1"/>
</dbReference>
<dbReference type="RefSeq" id="WP_115310092.1">
    <property type="nucleotide sequence ID" value="NZ_UHIO01000001.1"/>
</dbReference>
<protein>
    <submittedName>
        <fullName evidence="5">Uncharacterized ABC transporter ATP-binding protein HI_1087</fullName>
    </submittedName>
</protein>